<evidence type="ECO:0000259" key="2">
    <source>
        <dbReference type="Pfam" id="PF23394"/>
    </source>
</evidence>
<feature type="domain" description="DUF7102" evidence="2">
    <location>
        <begin position="620"/>
        <end position="781"/>
    </location>
</feature>
<keyword evidence="5" id="KW-1185">Reference proteome</keyword>
<dbReference type="VEuPathDB" id="FungiDB:F4678DRAFT_378891"/>
<protein>
    <submittedName>
        <fullName evidence="4">Uncharacterized protein</fullName>
    </submittedName>
</protein>
<evidence type="ECO:0000313" key="5">
    <source>
        <dbReference type="Proteomes" id="UP001148614"/>
    </source>
</evidence>
<evidence type="ECO:0000259" key="3">
    <source>
        <dbReference type="Pfam" id="PF23395"/>
    </source>
</evidence>
<evidence type="ECO:0000256" key="1">
    <source>
        <dbReference type="SAM" id="MobiDB-lite"/>
    </source>
</evidence>
<feature type="compositionally biased region" description="Polar residues" evidence="1">
    <location>
        <begin position="1"/>
        <end position="10"/>
    </location>
</feature>
<evidence type="ECO:0000313" key="4">
    <source>
        <dbReference type="EMBL" id="KAJ3579632.1"/>
    </source>
</evidence>
<dbReference type="InterPro" id="IPR057559">
    <property type="entry name" value="SAM_6"/>
</dbReference>
<feature type="region of interest" description="Disordered" evidence="1">
    <location>
        <begin position="1"/>
        <end position="31"/>
    </location>
</feature>
<feature type="domain" description="SAM-like" evidence="3">
    <location>
        <begin position="791"/>
        <end position="867"/>
    </location>
</feature>
<dbReference type="InterPro" id="IPR055528">
    <property type="entry name" value="DUF7102"/>
</dbReference>
<reference evidence="4" key="1">
    <citation type="submission" date="2022-07" db="EMBL/GenBank/DDBJ databases">
        <title>Genome Sequence of Xylaria arbuscula.</title>
        <authorList>
            <person name="Buettner E."/>
        </authorList>
    </citation>
    <scope>NUCLEOTIDE SEQUENCE</scope>
    <source>
        <strain evidence="4">VT107</strain>
    </source>
</reference>
<dbReference type="Pfam" id="PF23394">
    <property type="entry name" value="DUF7102"/>
    <property type="match status" value="1"/>
</dbReference>
<organism evidence="4 5">
    <name type="scientific">Xylaria arbuscula</name>
    <dbReference type="NCBI Taxonomy" id="114810"/>
    <lineage>
        <taxon>Eukaryota</taxon>
        <taxon>Fungi</taxon>
        <taxon>Dikarya</taxon>
        <taxon>Ascomycota</taxon>
        <taxon>Pezizomycotina</taxon>
        <taxon>Sordariomycetes</taxon>
        <taxon>Xylariomycetidae</taxon>
        <taxon>Xylariales</taxon>
        <taxon>Xylariaceae</taxon>
        <taxon>Xylaria</taxon>
    </lineage>
</organism>
<accession>A0A9W8NNH5</accession>
<proteinExistence type="predicted"/>
<feature type="region of interest" description="Disordered" evidence="1">
    <location>
        <begin position="301"/>
        <end position="320"/>
    </location>
</feature>
<name>A0A9W8NNH5_9PEZI</name>
<gene>
    <name evidence="4" type="ORF">NPX13_g928</name>
</gene>
<sequence length="872" mass="97513">MSTRSRSKQASPCCVAMDLDDSDTSSQPDQYARDNHLSIDSQIDPFSLIFQINNSVPQLTPDAGPSGLTSDDSLPPLHLQPLELQDELDMTEEYSDQATQALQADHLDLPSDFGMPLPHDTDYDLREWARAVERQRRPALNPKTFPSERLNIAHDEGLEFPPSAFRFRQRLDRIFVRNLVITPPLSPYAEHEDFFIPNAHICEVPVASDPGSMLSDDIRAAESAILQEDFTQDVSSKLIVDTLVLSPLLDISAFGAIKPKISSFRMESPAPPLTSPLRSPNTYHVDIPALLKSMDPDHILSHPDSDEMNAPESGNTNGSFDPSLEAAINQSAAAVRRYIEQEQISIADAVARVEVPILDFSIPEPKWQSLAMDSRVHLMWLFKSYDLALPLCPRQPRLDSKLRWIPFLEKVNVHELTGEVFDCGTCLSELLHSPDDDDDVATSENYIWKRPGLAVLREPDSEDYEVEPSLPNAKPNLASLAKKRRFGTRMETRASISSNESIDLLVPSQNTNSLRPSPSEDLAGNNQFLPSTESHLAVSVLLSNYIDIHSSKRRKQDRSTFFLPTSGAQAKMGPTHNREDHSVPQRALKLFKGKRSLPLPNPCPEMLISSQPTKLIKGLTLSRKLFSMVESNYPAADIIERDFDHWGTVTQNVSAVSKSYNNTPPLIAEADIIISPATGAIITTLTKVIQKPVSPQATQSSIRERIACVALRYERLIVLVSEGNTIDETVRKLTPSETMFYSEFIAFIAGLDSHVEVFYVGGGETTLGKWLLSFVIRYAPEAAEVQKHLVHDETRWEVFLRRMGFNAYAAQAIIIRLKGRYGDVGKEDGWIKHGLSAFIMMPDVERMQTFRGLMGGETVLNRVNRILSMQWR</sequence>
<comment type="caution">
    <text evidence="4">The sequence shown here is derived from an EMBL/GenBank/DDBJ whole genome shotgun (WGS) entry which is preliminary data.</text>
</comment>
<dbReference type="Pfam" id="PF23395">
    <property type="entry name" value="SAM_6"/>
    <property type="match status" value="1"/>
</dbReference>
<dbReference type="AlphaFoldDB" id="A0A9W8NNH5"/>
<dbReference type="Proteomes" id="UP001148614">
    <property type="component" value="Unassembled WGS sequence"/>
</dbReference>
<dbReference type="EMBL" id="JANPWZ010000074">
    <property type="protein sequence ID" value="KAJ3579632.1"/>
    <property type="molecule type" value="Genomic_DNA"/>
</dbReference>